<dbReference type="SMART" id="SM00034">
    <property type="entry name" value="CLECT"/>
    <property type="match status" value="1"/>
</dbReference>
<dbReference type="PANTHER" id="PTHR45710:SF26">
    <property type="entry name" value="RH26557P"/>
    <property type="match status" value="1"/>
</dbReference>
<dbReference type="InterPro" id="IPR016187">
    <property type="entry name" value="CTDL_fold"/>
</dbReference>
<keyword evidence="4" id="KW-1185">Reference proteome</keyword>
<comment type="caution">
    <text evidence="3">The sequence shown here is derived from an EMBL/GenBank/DDBJ whole genome shotgun (WGS) entry which is preliminary data.</text>
</comment>
<dbReference type="PANTHER" id="PTHR45710">
    <property type="entry name" value="C-TYPE LECTIN DOMAIN-CONTAINING PROTEIN 180"/>
    <property type="match status" value="1"/>
</dbReference>
<dbReference type="SUPFAM" id="SSF56436">
    <property type="entry name" value="C-type lectin-like"/>
    <property type="match status" value="1"/>
</dbReference>
<dbReference type="InterPro" id="IPR001304">
    <property type="entry name" value="C-type_lectin-like"/>
</dbReference>
<evidence type="ECO:0000256" key="1">
    <source>
        <dbReference type="SAM" id="SignalP"/>
    </source>
</evidence>
<dbReference type="Proteomes" id="UP000663879">
    <property type="component" value="Unassembled WGS sequence"/>
</dbReference>
<reference evidence="3" key="1">
    <citation type="submission" date="2021-02" db="EMBL/GenBank/DDBJ databases">
        <authorList>
            <person name="Nowell W R."/>
        </authorList>
    </citation>
    <scope>NUCLEOTIDE SEQUENCE</scope>
    <source>
        <strain evidence="3">Ploen Becks lab</strain>
    </source>
</reference>
<evidence type="ECO:0000313" key="3">
    <source>
        <dbReference type="EMBL" id="CAF0711080.1"/>
    </source>
</evidence>
<organism evidence="3 4">
    <name type="scientific">Brachionus calyciflorus</name>
    <dbReference type="NCBI Taxonomy" id="104777"/>
    <lineage>
        <taxon>Eukaryota</taxon>
        <taxon>Metazoa</taxon>
        <taxon>Spiralia</taxon>
        <taxon>Gnathifera</taxon>
        <taxon>Rotifera</taxon>
        <taxon>Eurotatoria</taxon>
        <taxon>Monogononta</taxon>
        <taxon>Pseudotrocha</taxon>
        <taxon>Ploima</taxon>
        <taxon>Brachionidae</taxon>
        <taxon>Brachionus</taxon>
    </lineage>
</organism>
<dbReference type="OrthoDB" id="6133475at2759"/>
<feature type="chain" id="PRO_5032568161" description="C-type lectin domain-containing protein" evidence="1">
    <location>
        <begin position="17"/>
        <end position="201"/>
    </location>
</feature>
<dbReference type="PROSITE" id="PS50041">
    <property type="entry name" value="C_TYPE_LECTIN_2"/>
    <property type="match status" value="1"/>
</dbReference>
<dbReference type="CDD" id="cd00037">
    <property type="entry name" value="CLECT"/>
    <property type="match status" value="1"/>
</dbReference>
<feature type="signal peptide" evidence="1">
    <location>
        <begin position="1"/>
        <end position="16"/>
    </location>
</feature>
<dbReference type="InterPro" id="IPR050828">
    <property type="entry name" value="C-type_lectin/matrix_domain"/>
</dbReference>
<dbReference type="Gene3D" id="3.10.100.10">
    <property type="entry name" value="Mannose-Binding Protein A, subunit A"/>
    <property type="match status" value="1"/>
</dbReference>
<dbReference type="EMBL" id="CAJNOC010000061">
    <property type="protein sequence ID" value="CAF0711080.1"/>
    <property type="molecule type" value="Genomic_DNA"/>
</dbReference>
<dbReference type="AlphaFoldDB" id="A0A813M0P4"/>
<gene>
    <name evidence="3" type="ORF">OXX778_LOCUS1058</name>
</gene>
<dbReference type="Pfam" id="PF00059">
    <property type="entry name" value="Lectin_C"/>
    <property type="match status" value="1"/>
</dbReference>
<sequence length="201" mass="23343">MIRKLILLCIIKLILCEEQQQPLPSPNYGRVFINTTSNFQSDKRVLTCSGPASYGFVQRAGTNKYYATADLQMNWVDAQNYCQSFGANLPVASRASDTDFFRWFVGGKFMTLSYHIFGITEHNFSGYWLGMYKSLETKSWKWIDNSPFIYSDWDTAQPDGDRFSRIEHFAFDLYDIGSKKHRGWHDWVITGYNLVLCELKC</sequence>
<keyword evidence="1" id="KW-0732">Signal</keyword>
<proteinExistence type="predicted"/>
<name>A0A813M0P4_9BILA</name>
<accession>A0A813M0P4</accession>
<evidence type="ECO:0000259" key="2">
    <source>
        <dbReference type="PROSITE" id="PS50041"/>
    </source>
</evidence>
<protein>
    <recommendedName>
        <fullName evidence="2">C-type lectin domain-containing protein</fullName>
    </recommendedName>
</protein>
<dbReference type="InterPro" id="IPR016186">
    <property type="entry name" value="C-type_lectin-like/link_sf"/>
</dbReference>
<evidence type="ECO:0000313" key="4">
    <source>
        <dbReference type="Proteomes" id="UP000663879"/>
    </source>
</evidence>
<feature type="domain" description="C-type lectin" evidence="2">
    <location>
        <begin position="60"/>
        <end position="198"/>
    </location>
</feature>